<dbReference type="InterPro" id="IPR045002">
    <property type="entry name" value="Ech1-like"/>
</dbReference>
<dbReference type="PROSITE" id="PS00166">
    <property type="entry name" value="ENOYL_COA_HYDRATASE"/>
    <property type="match status" value="1"/>
</dbReference>
<organism evidence="7 8">
    <name type="scientific">Profundibacter amoris</name>
    <dbReference type="NCBI Taxonomy" id="2171755"/>
    <lineage>
        <taxon>Bacteria</taxon>
        <taxon>Pseudomonadati</taxon>
        <taxon>Pseudomonadota</taxon>
        <taxon>Alphaproteobacteria</taxon>
        <taxon>Rhodobacterales</taxon>
        <taxon>Paracoccaceae</taxon>
        <taxon>Profundibacter</taxon>
    </lineage>
</organism>
<dbReference type="EMBL" id="CP032125">
    <property type="protein sequence ID" value="AXX98485.1"/>
    <property type="molecule type" value="Genomic_DNA"/>
</dbReference>
<evidence type="ECO:0000256" key="1">
    <source>
        <dbReference type="ARBA" id="ARBA00005005"/>
    </source>
</evidence>
<dbReference type="RefSeq" id="WP_118943140.1">
    <property type="nucleotide sequence ID" value="NZ_CP032125.1"/>
</dbReference>
<dbReference type="NCBIfam" id="NF005699">
    <property type="entry name" value="PRK07509.1"/>
    <property type="match status" value="1"/>
</dbReference>
<name>A0A347UI07_9RHOB</name>
<comment type="pathway">
    <text evidence="1">Lipid metabolism; fatty acid beta-oxidation.</text>
</comment>
<dbReference type="GO" id="GO:0006635">
    <property type="term" value="P:fatty acid beta-oxidation"/>
    <property type="evidence" value="ECO:0007669"/>
    <property type="project" value="UniProtKB-UniPathway"/>
</dbReference>
<protein>
    <submittedName>
        <fullName evidence="7">Crotonase/enoyl-CoA hydratase family protein</fullName>
    </submittedName>
</protein>
<dbReference type="SUPFAM" id="SSF52096">
    <property type="entry name" value="ClpP/crotonase"/>
    <property type="match status" value="1"/>
</dbReference>
<evidence type="ECO:0000313" key="7">
    <source>
        <dbReference type="EMBL" id="AXX98485.1"/>
    </source>
</evidence>
<dbReference type="Gene3D" id="3.90.226.10">
    <property type="entry name" value="2-enoyl-CoA Hydratase, Chain A, domain 1"/>
    <property type="match status" value="1"/>
</dbReference>
<dbReference type="CDD" id="cd06558">
    <property type="entry name" value="crotonase-like"/>
    <property type="match status" value="1"/>
</dbReference>
<evidence type="ECO:0000256" key="6">
    <source>
        <dbReference type="RuleBase" id="RU003707"/>
    </source>
</evidence>
<dbReference type="PANTHER" id="PTHR43149">
    <property type="entry name" value="ENOYL-COA HYDRATASE"/>
    <property type="match status" value="1"/>
</dbReference>
<gene>
    <name evidence="7" type="ORF">BAR1_11460</name>
</gene>
<keyword evidence="3" id="KW-0276">Fatty acid metabolism</keyword>
<sequence length="264" mass="28422">MSDRVRIGESGGIATVTLTRADKRNALDLDMINAIVAAGEALMERRDIRAVVLCGDGPAFSAGLDTGTFQMLMAEVAKAGGIMTRTHGTSNLFQRAAMVWADLPMPVIAALHGYAFGGAFQIMLGADIRVAAPDTQFSIMEGKWGLVPDMGGMVLMRRLARGDVIRRLTYTAEVFDAAQALDWGFVTELAEDPLERAQVLAEEIAGRSPDAVREAKAMIRACEYADESEVLLLESAAQGRLIGSPNQIEALMAGFEKRAPKFKD</sequence>
<proteinExistence type="inferred from homology"/>
<dbReference type="UniPathway" id="UPA00659"/>
<dbReference type="PANTHER" id="PTHR43149:SF1">
    <property type="entry name" value="DELTA(3,5)-DELTA(2,4)-DIENOYL-COA ISOMERASE, MITOCHONDRIAL"/>
    <property type="match status" value="1"/>
</dbReference>
<dbReference type="InterPro" id="IPR001753">
    <property type="entry name" value="Enoyl-CoA_hydra/iso"/>
</dbReference>
<keyword evidence="4" id="KW-0443">Lipid metabolism</keyword>
<dbReference type="GO" id="GO:0016853">
    <property type="term" value="F:isomerase activity"/>
    <property type="evidence" value="ECO:0007669"/>
    <property type="project" value="UniProtKB-KW"/>
</dbReference>
<dbReference type="Gene3D" id="1.10.12.10">
    <property type="entry name" value="Lyase 2-enoyl-coa Hydratase, Chain A, domain 2"/>
    <property type="match status" value="1"/>
</dbReference>
<comment type="similarity">
    <text evidence="2 6">Belongs to the enoyl-CoA hydratase/isomerase family.</text>
</comment>
<reference evidence="7 8" key="1">
    <citation type="submission" date="2018-09" db="EMBL/GenBank/DDBJ databases">
        <title>Profundibacter amoris BAR1 gen. nov., sp. nov., a new member of the Roseobacter clade isolated at Lokis Castle Vent Field on the Arctic Mid-Oceanic Ridge.</title>
        <authorList>
            <person name="Le Moine Bauer S."/>
            <person name="Sjoeberg A.G."/>
            <person name="L'Haridon S."/>
            <person name="Stokke R."/>
            <person name="Roalkvam I."/>
            <person name="Steen I.H."/>
            <person name="Dahle H."/>
        </authorList>
    </citation>
    <scope>NUCLEOTIDE SEQUENCE [LARGE SCALE GENOMIC DNA]</scope>
    <source>
        <strain evidence="7 8">BAR1</strain>
    </source>
</reference>
<dbReference type="InterPro" id="IPR014748">
    <property type="entry name" value="Enoyl-CoA_hydra_C"/>
</dbReference>
<evidence type="ECO:0000313" key="8">
    <source>
        <dbReference type="Proteomes" id="UP000261704"/>
    </source>
</evidence>
<dbReference type="Proteomes" id="UP000261704">
    <property type="component" value="Chromosome"/>
</dbReference>
<evidence type="ECO:0000256" key="3">
    <source>
        <dbReference type="ARBA" id="ARBA00022832"/>
    </source>
</evidence>
<dbReference type="OrthoDB" id="9781757at2"/>
<evidence type="ECO:0000256" key="5">
    <source>
        <dbReference type="ARBA" id="ARBA00023235"/>
    </source>
</evidence>
<dbReference type="InterPro" id="IPR029045">
    <property type="entry name" value="ClpP/crotonase-like_dom_sf"/>
</dbReference>
<keyword evidence="8" id="KW-1185">Reference proteome</keyword>
<accession>A0A347UI07</accession>
<dbReference type="Pfam" id="PF00378">
    <property type="entry name" value="ECH_1"/>
    <property type="match status" value="1"/>
</dbReference>
<keyword evidence="5" id="KW-0413">Isomerase</keyword>
<dbReference type="InterPro" id="IPR018376">
    <property type="entry name" value="Enoyl-CoA_hyd/isom_CS"/>
</dbReference>
<dbReference type="AlphaFoldDB" id="A0A347UI07"/>
<evidence type="ECO:0000256" key="2">
    <source>
        <dbReference type="ARBA" id="ARBA00005254"/>
    </source>
</evidence>
<dbReference type="KEGG" id="pamo:BAR1_11460"/>
<evidence type="ECO:0000256" key="4">
    <source>
        <dbReference type="ARBA" id="ARBA00023098"/>
    </source>
</evidence>